<dbReference type="SMART" id="SM00387">
    <property type="entry name" value="HATPase_c"/>
    <property type="match status" value="1"/>
</dbReference>
<dbReference type="Gene3D" id="3.30.565.10">
    <property type="entry name" value="Histidine kinase-like ATPase, C-terminal domain"/>
    <property type="match status" value="1"/>
</dbReference>
<dbReference type="PRINTS" id="PR00344">
    <property type="entry name" value="BCTRLSENSOR"/>
</dbReference>
<dbReference type="SMART" id="SM00091">
    <property type="entry name" value="PAS"/>
    <property type="match status" value="1"/>
</dbReference>
<dbReference type="SMART" id="SM00388">
    <property type="entry name" value="HisKA"/>
    <property type="match status" value="1"/>
</dbReference>
<dbReference type="NCBIfam" id="TIGR00229">
    <property type="entry name" value="sensory_box"/>
    <property type="match status" value="1"/>
</dbReference>
<dbReference type="InterPro" id="IPR000014">
    <property type="entry name" value="PAS"/>
</dbReference>
<dbReference type="PANTHER" id="PTHR43711:SF26">
    <property type="entry name" value="SENSOR HISTIDINE KINASE RCSC"/>
    <property type="match status" value="1"/>
</dbReference>
<dbReference type="CDD" id="cd00130">
    <property type="entry name" value="PAS"/>
    <property type="match status" value="1"/>
</dbReference>
<accession>A0ABX0X8T4</accession>
<dbReference type="InterPro" id="IPR003661">
    <property type="entry name" value="HisK_dim/P_dom"/>
</dbReference>
<comment type="caution">
    <text evidence="10">The sequence shown here is derived from an EMBL/GenBank/DDBJ whole genome shotgun (WGS) entry which is preliminary data.</text>
</comment>
<dbReference type="InterPro" id="IPR036890">
    <property type="entry name" value="HATPase_C_sf"/>
</dbReference>
<dbReference type="SUPFAM" id="SSF55785">
    <property type="entry name" value="PYP-like sensor domain (PAS domain)"/>
    <property type="match status" value="1"/>
</dbReference>
<name>A0ABX0X8T4_9BACT</name>
<dbReference type="InterPro" id="IPR005467">
    <property type="entry name" value="His_kinase_dom"/>
</dbReference>
<organism evidence="10 11">
    <name type="scientific">Neolewinella antarctica</name>
    <dbReference type="NCBI Taxonomy" id="442734"/>
    <lineage>
        <taxon>Bacteria</taxon>
        <taxon>Pseudomonadati</taxon>
        <taxon>Bacteroidota</taxon>
        <taxon>Saprospiria</taxon>
        <taxon>Saprospirales</taxon>
        <taxon>Lewinellaceae</taxon>
        <taxon>Neolewinella</taxon>
    </lineage>
</organism>
<evidence type="ECO:0000313" key="11">
    <source>
        <dbReference type="Proteomes" id="UP000770785"/>
    </source>
</evidence>
<dbReference type="SUPFAM" id="SSF47384">
    <property type="entry name" value="Homodimeric domain of signal transducing histidine kinase"/>
    <property type="match status" value="1"/>
</dbReference>
<dbReference type="Proteomes" id="UP000770785">
    <property type="component" value="Unassembled WGS sequence"/>
</dbReference>
<dbReference type="InterPro" id="IPR004358">
    <property type="entry name" value="Sig_transdc_His_kin-like_C"/>
</dbReference>
<dbReference type="SUPFAM" id="SSF55874">
    <property type="entry name" value="ATPase domain of HSP90 chaperone/DNA topoisomerase II/histidine kinase"/>
    <property type="match status" value="1"/>
</dbReference>
<feature type="domain" description="Histidine kinase" evidence="8">
    <location>
        <begin position="192"/>
        <end position="408"/>
    </location>
</feature>
<evidence type="ECO:0000313" key="10">
    <source>
        <dbReference type="EMBL" id="NJC25582.1"/>
    </source>
</evidence>
<keyword evidence="3" id="KW-0597">Phosphoprotein</keyword>
<evidence type="ECO:0000256" key="2">
    <source>
        <dbReference type="ARBA" id="ARBA00012438"/>
    </source>
</evidence>
<dbReference type="Gene3D" id="3.30.450.20">
    <property type="entry name" value="PAS domain"/>
    <property type="match status" value="1"/>
</dbReference>
<reference evidence="10 11" key="1">
    <citation type="submission" date="2020-03" db="EMBL/GenBank/DDBJ databases">
        <title>Genomic Encyclopedia of Type Strains, Phase IV (KMG-IV): sequencing the most valuable type-strain genomes for metagenomic binning, comparative biology and taxonomic classification.</title>
        <authorList>
            <person name="Goeker M."/>
        </authorList>
    </citation>
    <scope>NUCLEOTIDE SEQUENCE [LARGE SCALE GENOMIC DNA]</scope>
    <source>
        <strain evidence="10 11">DSM 105096</strain>
    </source>
</reference>
<evidence type="ECO:0000256" key="1">
    <source>
        <dbReference type="ARBA" id="ARBA00000085"/>
    </source>
</evidence>
<dbReference type="PROSITE" id="PS50112">
    <property type="entry name" value="PAS"/>
    <property type="match status" value="1"/>
</dbReference>
<keyword evidence="7" id="KW-0175">Coiled coil</keyword>
<evidence type="ECO:0000256" key="3">
    <source>
        <dbReference type="ARBA" id="ARBA00022553"/>
    </source>
</evidence>
<keyword evidence="4" id="KW-0808">Transferase</keyword>
<evidence type="ECO:0000256" key="4">
    <source>
        <dbReference type="ARBA" id="ARBA00022679"/>
    </source>
</evidence>
<evidence type="ECO:0000256" key="6">
    <source>
        <dbReference type="ARBA" id="ARBA00023012"/>
    </source>
</evidence>
<dbReference type="CDD" id="cd00075">
    <property type="entry name" value="HATPase"/>
    <property type="match status" value="1"/>
</dbReference>
<dbReference type="Pfam" id="PF02518">
    <property type="entry name" value="HATPase_c"/>
    <property type="match status" value="1"/>
</dbReference>
<feature type="domain" description="PAS" evidence="9">
    <location>
        <begin position="22"/>
        <end position="67"/>
    </location>
</feature>
<dbReference type="Gene3D" id="1.10.287.130">
    <property type="match status" value="1"/>
</dbReference>
<dbReference type="InterPro" id="IPR013767">
    <property type="entry name" value="PAS_fold"/>
</dbReference>
<dbReference type="PROSITE" id="PS50109">
    <property type="entry name" value="HIS_KIN"/>
    <property type="match status" value="1"/>
</dbReference>
<protein>
    <recommendedName>
        <fullName evidence="2">histidine kinase</fullName>
        <ecNumber evidence="2">2.7.13.3</ecNumber>
    </recommendedName>
</protein>
<evidence type="ECO:0000259" key="8">
    <source>
        <dbReference type="PROSITE" id="PS50109"/>
    </source>
</evidence>
<evidence type="ECO:0000256" key="7">
    <source>
        <dbReference type="SAM" id="Coils"/>
    </source>
</evidence>
<keyword evidence="11" id="KW-1185">Reference proteome</keyword>
<proteinExistence type="predicted"/>
<keyword evidence="6" id="KW-0902">Two-component regulatory system</keyword>
<dbReference type="InterPro" id="IPR050736">
    <property type="entry name" value="Sensor_HK_Regulatory"/>
</dbReference>
<dbReference type="Pfam" id="PF00989">
    <property type="entry name" value="PAS"/>
    <property type="match status" value="1"/>
</dbReference>
<dbReference type="RefSeq" id="WP_168036330.1">
    <property type="nucleotide sequence ID" value="NZ_JAATJH010000001.1"/>
</dbReference>
<sequence>MNNADKTKQSVKHPKEELEMDDSLRLNALFEMVTDGVITMNTSGTIESVNSAAAKLFGYRADEMRGQKVNILMNGYDRTHHDVYLERYHETRKPHIIGIGREVIGRRKDGSEFPLRLAVSELKLEDKTIYTGMLHDLSEFKAAQRRVEELNDQLEDKVAERTAALRQREKELQLALGKERELNELKSRFLSMASHEFKTPLSTVLSSVELIELYGEAEQRIKRERHIGKIKDSVQQLTEVLNDFLSLSKVEQGEVEVRPWLLDLNAIVTISVEESEGQLRQGQQVVIDLADEPERLVADPKLLRHVLANLISNAAKYSEPGMSIIVSSGILDGRAYVSVADEGIGIPASDQAHIYDRFFRAGNVENVKGTGLGLNIVQHYVQLMGGEVQFTSKLGHGSTFTIYLPFRLDHAPTS</sequence>
<feature type="coiled-coil region" evidence="7">
    <location>
        <begin position="137"/>
        <end position="171"/>
    </location>
</feature>
<dbReference type="CDD" id="cd00082">
    <property type="entry name" value="HisKA"/>
    <property type="match status" value="1"/>
</dbReference>
<gene>
    <name evidence="10" type="ORF">GGR27_001063</name>
</gene>
<dbReference type="PANTHER" id="PTHR43711">
    <property type="entry name" value="TWO-COMPONENT HISTIDINE KINASE"/>
    <property type="match status" value="1"/>
</dbReference>
<dbReference type="EC" id="2.7.13.3" evidence="2"/>
<dbReference type="InterPro" id="IPR035965">
    <property type="entry name" value="PAS-like_dom_sf"/>
</dbReference>
<dbReference type="EMBL" id="JAATJH010000001">
    <property type="protein sequence ID" value="NJC25582.1"/>
    <property type="molecule type" value="Genomic_DNA"/>
</dbReference>
<keyword evidence="5" id="KW-0418">Kinase</keyword>
<evidence type="ECO:0000256" key="5">
    <source>
        <dbReference type="ARBA" id="ARBA00022777"/>
    </source>
</evidence>
<dbReference type="InterPro" id="IPR003594">
    <property type="entry name" value="HATPase_dom"/>
</dbReference>
<evidence type="ECO:0000259" key="9">
    <source>
        <dbReference type="PROSITE" id="PS50112"/>
    </source>
</evidence>
<dbReference type="InterPro" id="IPR036097">
    <property type="entry name" value="HisK_dim/P_sf"/>
</dbReference>
<comment type="catalytic activity">
    <reaction evidence="1">
        <text>ATP + protein L-histidine = ADP + protein N-phospho-L-histidine.</text>
        <dbReference type="EC" id="2.7.13.3"/>
    </reaction>
</comment>
<dbReference type="Pfam" id="PF00512">
    <property type="entry name" value="HisKA"/>
    <property type="match status" value="1"/>
</dbReference>